<organism evidence="1 2">
    <name type="scientific">Anoxybacillus kestanbolensis</name>
    <dbReference type="NCBI Taxonomy" id="227476"/>
    <lineage>
        <taxon>Bacteria</taxon>
        <taxon>Bacillati</taxon>
        <taxon>Bacillota</taxon>
        <taxon>Bacilli</taxon>
        <taxon>Bacillales</taxon>
        <taxon>Anoxybacillaceae</taxon>
        <taxon>Anoxybacillus</taxon>
    </lineage>
</organism>
<gene>
    <name evidence="1" type="ORF">BO219_06750</name>
</gene>
<comment type="caution">
    <text evidence="1">The sequence shown here is derived from an EMBL/GenBank/DDBJ whole genome shotgun (WGS) entry which is preliminary data.</text>
</comment>
<evidence type="ECO:0000313" key="1">
    <source>
        <dbReference type="EMBL" id="OOE03929.1"/>
    </source>
</evidence>
<proteinExistence type="predicted"/>
<accession>A0A1V3FQP5</accession>
<dbReference type="AlphaFoldDB" id="A0A1V3FQP5"/>
<sequence>MTDFRCLSSICTQASKNSALGAFLFDGYEFTLNDVFNYFLDHPKRKVEKVDGFEVLIISGGIKPERLDLNLIETTNPVYDKSITKYLTEFCIKILL</sequence>
<name>A0A1V3FQP5_9BACL</name>
<dbReference type="Proteomes" id="UP000188458">
    <property type="component" value="Unassembled WGS sequence"/>
</dbReference>
<reference evidence="2" key="1">
    <citation type="submission" date="2016-11" db="EMBL/GenBank/DDBJ databases">
        <title>Draft genome sequence of Anoxybacillus sp. strain 103 isolated from the Qarvajar hot spring in Nagorno-Karabach.</title>
        <authorList>
            <person name="Hovhannisyan P."/>
            <person name="Panosyan H."/>
            <person name="Birkeland N.-K."/>
        </authorList>
    </citation>
    <scope>NUCLEOTIDE SEQUENCE [LARGE SCALE GENOMIC DNA]</scope>
    <source>
        <strain evidence="2">103</strain>
    </source>
</reference>
<dbReference type="EMBL" id="MQAD01000006">
    <property type="protein sequence ID" value="OOE03929.1"/>
    <property type="molecule type" value="Genomic_DNA"/>
</dbReference>
<evidence type="ECO:0000313" key="2">
    <source>
        <dbReference type="Proteomes" id="UP000188458"/>
    </source>
</evidence>
<protein>
    <submittedName>
        <fullName evidence="1">Uncharacterized protein</fullName>
    </submittedName>
</protein>
<keyword evidence="2" id="KW-1185">Reference proteome</keyword>